<evidence type="ECO:0000256" key="5">
    <source>
        <dbReference type="ARBA" id="ARBA00022475"/>
    </source>
</evidence>
<evidence type="ECO:0000256" key="13">
    <source>
        <dbReference type="SAM" id="Phobius"/>
    </source>
</evidence>
<evidence type="ECO:0000256" key="10">
    <source>
        <dbReference type="ARBA" id="ARBA00022989"/>
    </source>
</evidence>
<dbReference type="GO" id="GO:0005886">
    <property type="term" value="C:plasma membrane"/>
    <property type="evidence" value="ECO:0007669"/>
    <property type="project" value="UniProtKB-SubCell"/>
</dbReference>
<dbReference type="Pfam" id="PF13632">
    <property type="entry name" value="Glyco_trans_2_3"/>
    <property type="match status" value="1"/>
</dbReference>
<dbReference type="SUPFAM" id="SSF53448">
    <property type="entry name" value="Nucleotide-diphospho-sugar transferases"/>
    <property type="match status" value="1"/>
</dbReference>
<dbReference type="Gene3D" id="3.90.550.10">
    <property type="entry name" value="Spore Coat Polysaccharide Biosynthesis Protein SpsA, Chain A"/>
    <property type="match status" value="1"/>
</dbReference>
<sequence length="558" mass="62232">RNPATLARFSTQTNPTNLDEQRTVLVMPIHNEDPMRVADGLACTCRSLLDQPDAQGFEVFVISDTRDDAIARQEAQAIAILQRRFASRLAIHYRRRESNQGRKAGNLADFCRAWGYRYDYMIVLDADSIMGGKTLISLVASMQANPRVGLIQTVPIPIRSESVFGRFIQFAAALHSPLLAAGQAFWQGDTVNFWGHNAIIRTQAFMASCGLPTLSGRPPLGGEILSHDFVEAALLRRAGWEVHLDVTLEESYEEVPSNILDFAKRDRRWVQGNLQHLRLLGARGLHKVSRLHFLFGALAYLTSFFWALMLAISTIDAIGRAQGEHDFFRQGYQLFPDWPIAVPNLILPLIGSTAALLLMPKVLGLILAFIQRPEGFGGRGKLLLSALLELFIAILIAPIMMVFHSLFILGVLSGRQVSWDAQVREGRSIPWRSTLRHTWAATLLGAIWAYATYTWATLFFWWLSPVWLGLLLAAPLVKLTSSLTHGQRLRRAGLLLAPSEVAPPTVLRHLGTFGKQAALQRQPLDLQPPPPSLSLEMPTQSFNVLPQARPKPDIRSER</sequence>
<name>A0A9D2B4F6_9GAMM</name>
<feature type="domain" description="Glycosyltransferase 2-like" evidence="14">
    <location>
        <begin position="122"/>
        <end position="311"/>
    </location>
</feature>
<evidence type="ECO:0000256" key="11">
    <source>
        <dbReference type="ARBA" id="ARBA00023136"/>
    </source>
</evidence>
<evidence type="ECO:0000256" key="12">
    <source>
        <dbReference type="SAM" id="MobiDB-lite"/>
    </source>
</evidence>
<dbReference type="PANTHER" id="PTHR43867:SF5">
    <property type="entry name" value="GLUCANS BIOSYNTHESIS GLUCOSYLTRANSFERASE H"/>
    <property type="match status" value="1"/>
</dbReference>
<evidence type="ECO:0000313" key="15">
    <source>
        <dbReference type="EMBL" id="HIX60803.1"/>
    </source>
</evidence>
<feature type="transmembrane region" description="Helical" evidence="13">
    <location>
        <begin position="434"/>
        <end position="453"/>
    </location>
</feature>
<keyword evidence="10 13" id="KW-1133">Transmembrane helix</keyword>
<dbReference type="EMBL" id="DXFC01000028">
    <property type="protein sequence ID" value="HIX60803.1"/>
    <property type="molecule type" value="Genomic_DNA"/>
</dbReference>
<gene>
    <name evidence="15" type="primary">mdoH</name>
    <name evidence="15" type="ORF">H9854_00970</name>
</gene>
<reference evidence="15" key="2">
    <citation type="submission" date="2021-04" db="EMBL/GenBank/DDBJ databases">
        <authorList>
            <person name="Gilroy R."/>
        </authorList>
    </citation>
    <scope>NUCLEOTIDE SEQUENCE</scope>
    <source>
        <strain evidence="15">1193</strain>
    </source>
</reference>
<feature type="region of interest" description="Disordered" evidence="12">
    <location>
        <begin position="527"/>
        <end position="558"/>
    </location>
</feature>
<keyword evidence="7 15" id="KW-0328">Glycosyltransferase</keyword>
<dbReference type="Proteomes" id="UP000824248">
    <property type="component" value="Unassembled WGS sequence"/>
</dbReference>
<feature type="non-terminal residue" evidence="15">
    <location>
        <position position="1"/>
    </location>
</feature>
<comment type="caution">
    <text evidence="15">The sequence shown here is derived from an EMBL/GenBank/DDBJ whole genome shotgun (WGS) entry which is preliminary data.</text>
</comment>
<protein>
    <recommendedName>
        <fullName evidence="4">Glucans biosynthesis glucosyltransferase H</fullName>
    </recommendedName>
</protein>
<evidence type="ECO:0000256" key="6">
    <source>
        <dbReference type="ARBA" id="ARBA00022519"/>
    </source>
</evidence>
<evidence type="ECO:0000256" key="7">
    <source>
        <dbReference type="ARBA" id="ARBA00022676"/>
    </source>
</evidence>
<evidence type="ECO:0000259" key="14">
    <source>
        <dbReference type="Pfam" id="PF13632"/>
    </source>
</evidence>
<keyword evidence="11 13" id="KW-0472">Membrane</keyword>
<dbReference type="AlphaFoldDB" id="A0A9D2B4F6"/>
<keyword evidence="8 15" id="KW-0808">Transferase</keyword>
<dbReference type="InterPro" id="IPR001173">
    <property type="entry name" value="Glyco_trans_2-like"/>
</dbReference>
<comment type="pathway">
    <text evidence="2">Glycan metabolism; osmoregulated periplasmic glucan (OPG) biosynthesis.</text>
</comment>
<evidence type="ECO:0000256" key="9">
    <source>
        <dbReference type="ARBA" id="ARBA00022692"/>
    </source>
</evidence>
<dbReference type="CDD" id="cd04191">
    <property type="entry name" value="Glucan_BSP_MdoH"/>
    <property type="match status" value="1"/>
</dbReference>
<evidence type="ECO:0000256" key="2">
    <source>
        <dbReference type="ARBA" id="ARBA00005001"/>
    </source>
</evidence>
<keyword evidence="5" id="KW-1003">Cell membrane</keyword>
<keyword evidence="9 13" id="KW-0812">Transmembrane</keyword>
<accession>A0A9D2B4F6</accession>
<evidence type="ECO:0000256" key="4">
    <source>
        <dbReference type="ARBA" id="ARBA00020585"/>
    </source>
</evidence>
<dbReference type="NCBIfam" id="NF003962">
    <property type="entry name" value="PRK05454.2-5"/>
    <property type="match status" value="1"/>
</dbReference>
<comment type="subcellular location">
    <subcellularLocation>
        <location evidence="1">Cell inner membrane</location>
        <topology evidence="1">Multi-pass membrane protein</topology>
    </subcellularLocation>
</comment>
<organism evidence="15 16">
    <name type="scientific">Candidatus Halomonas stercoripullorum</name>
    <dbReference type="NCBI Taxonomy" id="2838617"/>
    <lineage>
        <taxon>Bacteria</taxon>
        <taxon>Pseudomonadati</taxon>
        <taxon>Pseudomonadota</taxon>
        <taxon>Gammaproteobacteria</taxon>
        <taxon>Oceanospirillales</taxon>
        <taxon>Halomonadaceae</taxon>
        <taxon>Halomonas</taxon>
    </lineage>
</organism>
<dbReference type="PANTHER" id="PTHR43867">
    <property type="entry name" value="CELLULOSE SYNTHASE CATALYTIC SUBUNIT A [UDP-FORMING]"/>
    <property type="match status" value="1"/>
</dbReference>
<feature type="transmembrane region" description="Helical" evidence="13">
    <location>
        <begin position="390"/>
        <end position="413"/>
    </location>
</feature>
<reference evidence="15" key="1">
    <citation type="journal article" date="2021" name="PeerJ">
        <title>Extensive microbial diversity within the chicken gut microbiome revealed by metagenomics and culture.</title>
        <authorList>
            <person name="Gilroy R."/>
            <person name="Ravi A."/>
            <person name="Getino M."/>
            <person name="Pursley I."/>
            <person name="Horton D.L."/>
            <person name="Alikhan N.F."/>
            <person name="Baker D."/>
            <person name="Gharbi K."/>
            <person name="Hall N."/>
            <person name="Watson M."/>
            <person name="Adriaenssens E.M."/>
            <person name="Foster-Nyarko E."/>
            <person name="Jarju S."/>
            <person name="Secka A."/>
            <person name="Antonio M."/>
            <person name="Oren A."/>
            <person name="Chaudhuri R.R."/>
            <person name="La Ragione R."/>
            <person name="Hildebrand F."/>
            <person name="Pallen M.J."/>
        </authorList>
    </citation>
    <scope>NUCLEOTIDE SEQUENCE</scope>
    <source>
        <strain evidence="15">1193</strain>
    </source>
</reference>
<dbReference type="NCBIfam" id="NF003958">
    <property type="entry name" value="PRK05454.2-1"/>
    <property type="match status" value="1"/>
</dbReference>
<evidence type="ECO:0000256" key="1">
    <source>
        <dbReference type="ARBA" id="ARBA00004429"/>
    </source>
</evidence>
<evidence type="ECO:0000313" key="16">
    <source>
        <dbReference type="Proteomes" id="UP000824248"/>
    </source>
</evidence>
<feature type="transmembrane region" description="Helical" evidence="13">
    <location>
        <begin position="345"/>
        <end position="370"/>
    </location>
</feature>
<comment type="similarity">
    <text evidence="3">Belongs to the glycosyltransferase 2 family. OpgH subfamily.</text>
</comment>
<dbReference type="InterPro" id="IPR050321">
    <property type="entry name" value="Glycosyltr_2/OpgH_subfam"/>
</dbReference>
<evidence type="ECO:0000256" key="3">
    <source>
        <dbReference type="ARBA" id="ARBA00009337"/>
    </source>
</evidence>
<dbReference type="InterPro" id="IPR029044">
    <property type="entry name" value="Nucleotide-diphossugar_trans"/>
</dbReference>
<dbReference type="GO" id="GO:0016758">
    <property type="term" value="F:hexosyltransferase activity"/>
    <property type="evidence" value="ECO:0007669"/>
    <property type="project" value="TreeGrafter"/>
</dbReference>
<feature type="transmembrane region" description="Helical" evidence="13">
    <location>
        <begin position="293"/>
        <end position="312"/>
    </location>
</feature>
<evidence type="ECO:0000256" key="8">
    <source>
        <dbReference type="ARBA" id="ARBA00022679"/>
    </source>
</evidence>
<feature type="transmembrane region" description="Helical" evidence="13">
    <location>
        <begin position="459"/>
        <end position="481"/>
    </location>
</feature>
<keyword evidence="6" id="KW-0997">Cell inner membrane</keyword>
<proteinExistence type="inferred from homology"/>